<evidence type="ECO:0000313" key="3">
    <source>
        <dbReference type="EMBL" id="TWI65306.1"/>
    </source>
</evidence>
<keyword evidence="1" id="KW-0812">Transmembrane</keyword>
<dbReference type="Proteomes" id="UP000318431">
    <property type="component" value="Unassembled WGS sequence"/>
</dbReference>
<proteinExistence type="predicted"/>
<reference evidence="3 4" key="1">
    <citation type="journal article" date="2015" name="Stand. Genomic Sci.">
        <title>Genomic Encyclopedia of Bacterial and Archaeal Type Strains, Phase III: the genomes of soil and plant-associated and newly described type strains.</title>
        <authorList>
            <person name="Whitman W.B."/>
            <person name="Woyke T."/>
            <person name="Klenk H.P."/>
            <person name="Zhou Y."/>
            <person name="Lilburn T.G."/>
            <person name="Beck B.J."/>
            <person name="De Vos P."/>
            <person name="Vandamme P."/>
            <person name="Eisen J.A."/>
            <person name="Garrity G."/>
            <person name="Hugenholtz P."/>
            <person name="Kyrpides N.C."/>
        </authorList>
    </citation>
    <scope>NUCLEOTIDE SEQUENCE [LARGE SCALE GENOMIC DNA]</scope>
    <source>
        <strain evidence="3 4">CGMCC 1.10822</strain>
    </source>
</reference>
<comment type="caution">
    <text evidence="3">The sequence shown here is derived from an EMBL/GenBank/DDBJ whole genome shotgun (WGS) entry which is preliminary data.</text>
</comment>
<feature type="signal peptide" evidence="2">
    <location>
        <begin position="1"/>
        <end position="20"/>
    </location>
</feature>
<evidence type="ECO:0000256" key="2">
    <source>
        <dbReference type="SAM" id="SignalP"/>
    </source>
</evidence>
<accession>A0A562RA89</accession>
<keyword evidence="1" id="KW-1133">Transmembrane helix</keyword>
<feature type="chain" id="PRO_5021869546" description="PEP-CTERM sorting domain-containing protein" evidence="2">
    <location>
        <begin position="21"/>
        <end position="59"/>
    </location>
</feature>
<protein>
    <recommendedName>
        <fullName evidence="5">PEP-CTERM sorting domain-containing protein</fullName>
    </recommendedName>
</protein>
<gene>
    <name evidence="3" type="ORF">IP91_02714</name>
</gene>
<dbReference type="EMBL" id="VLLB01000004">
    <property type="protein sequence ID" value="TWI65306.1"/>
    <property type="molecule type" value="Genomic_DNA"/>
</dbReference>
<sequence>MKLSLFHALPLVAVAAPVRAAYLPDTAATEPGALIVLLAGIVLLCLVGGGGDGPFRPEK</sequence>
<dbReference type="RefSeq" id="WP_145649593.1">
    <property type="nucleotide sequence ID" value="NZ_VLLB01000004.1"/>
</dbReference>
<keyword evidence="1" id="KW-0472">Membrane</keyword>
<evidence type="ECO:0008006" key="5">
    <source>
        <dbReference type="Google" id="ProtNLM"/>
    </source>
</evidence>
<evidence type="ECO:0000313" key="4">
    <source>
        <dbReference type="Proteomes" id="UP000318431"/>
    </source>
</evidence>
<name>A0A562RA89_9BURK</name>
<keyword evidence="2" id="KW-0732">Signal</keyword>
<dbReference type="AlphaFoldDB" id="A0A562RA89"/>
<organism evidence="3 4">
    <name type="scientific">Pseudoduganella lurida</name>
    <dbReference type="NCBI Taxonomy" id="1036180"/>
    <lineage>
        <taxon>Bacteria</taxon>
        <taxon>Pseudomonadati</taxon>
        <taxon>Pseudomonadota</taxon>
        <taxon>Betaproteobacteria</taxon>
        <taxon>Burkholderiales</taxon>
        <taxon>Oxalobacteraceae</taxon>
        <taxon>Telluria group</taxon>
        <taxon>Pseudoduganella</taxon>
    </lineage>
</organism>
<feature type="transmembrane region" description="Helical" evidence="1">
    <location>
        <begin position="30"/>
        <end position="49"/>
    </location>
</feature>
<keyword evidence="4" id="KW-1185">Reference proteome</keyword>
<evidence type="ECO:0000256" key="1">
    <source>
        <dbReference type="SAM" id="Phobius"/>
    </source>
</evidence>